<organism evidence="1 2">
    <name type="scientific">Rotaria sordida</name>
    <dbReference type="NCBI Taxonomy" id="392033"/>
    <lineage>
        <taxon>Eukaryota</taxon>
        <taxon>Metazoa</taxon>
        <taxon>Spiralia</taxon>
        <taxon>Gnathifera</taxon>
        <taxon>Rotifera</taxon>
        <taxon>Eurotatoria</taxon>
        <taxon>Bdelloidea</taxon>
        <taxon>Philodinida</taxon>
        <taxon>Philodinidae</taxon>
        <taxon>Rotaria</taxon>
    </lineage>
</organism>
<name>A0A820B3Y1_9BILA</name>
<proteinExistence type="predicted"/>
<sequence>MFVEFKTDGKNNRKKNLNFTSSNTLTHGVSDPSVIDLSDSNISFIEVVQSDSTTTPEKIFQCFFDDPVRYSSILKLSYLPPPQDAIDTAEELLINCYSFGWTAKLLNDLRGMMAAVRIKDRSRKNIAASLPPSTMAFRQHCLRCSRQLKIWLDSLESHSIPPAMSHYGYEYSLVINRFKIKWSTLSDQPNDYRLETCGDCQSGCTRCKCFKNNLSCTIFCKCNHEICFNRTSYSFSSDKFNDQDLNDLESTTASMESDNELDIISIKSQSNNINNKSVAESDMDVVSNQSYEDSQLEYSNFDKSKLVNHTLYSSIKNDHTYCSNDDLEIVTPKRRKLSSLSLNSSNSQLIFQSPCAYFSPKFDDKKDTFTSSVFKTPLMTITSTPRHTARFRKSYGKTKTHSQPNN</sequence>
<evidence type="ECO:0000313" key="1">
    <source>
        <dbReference type="EMBL" id="CAF4186874.1"/>
    </source>
</evidence>
<dbReference type="EMBL" id="CAJOBD010013046">
    <property type="protein sequence ID" value="CAF4186874.1"/>
    <property type="molecule type" value="Genomic_DNA"/>
</dbReference>
<dbReference type="Proteomes" id="UP000663836">
    <property type="component" value="Unassembled WGS sequence"/>
</dbReference>
<gene>
    <name evidence="1" type="ORF">JBS370_LOCUS35817</name>
</gene>
<reference evidence="1" key="1">
    <citation type="submission" date="2021-02" db="EMBL/GenBank/DDBJ databases">
        <authorList>
            <person name="Nowell W R."/>
        </authorList>
    </citation>
    <scope>NUCLEOTIDE SEQUENCE</scope>
</reference>
<protein>
    <submittedName>
        <fullName evidence="1">Uncharacterized protein</fullName>
    </submittedName>
</protein>
<accession>A0A820B3Y1</accession>
<dbReference type="AlphaFoldDB" id="A0A820B3Y1"/>
<evidence type="ECO:0000313" key="2">
    <source>
        <dbReference type="Proteomes" id="UP000663836"/>
    </source>
</evidence>
<comment type="caution">
    <text evidence="1">The sequence shown here is derived from an EMBL/GenBank/DDBJ whole genome shotgun (WGS) entry which is preliminary data.</text>
</comment>